<dbReference type="InterPro" id="IPR020103">
    <property type="entry name" value="PsdUridine_synth_cat_dom_sf"/>
</dbReference>
<reference evidence="2 3" key="1">
    <citation type="submission" date="2024-02" db="EMBL/GenBank/DDBJ databases">
        <title>Deinococcus xinjiangensis NBRC 107630.</title>
        <authorList>
            <person name="Ichikawa N."/>
            <person name="Katano-Makiyama Y."/>
            <person name="Hidaka K."/>
        </authorList>
    </citation>
    <scope>NUCLEOTIDE SEQUENCE [LARGE SCALE GENOMIC DNA]</scope>
    <source>
        <strain evidence="2 3">NBRC 107630</strain>
    </source>
</reference>
<proteinExistence type="predicted"/>
<dbReference type="InterPro" id="IPR006145">
    <property type="entry name" value="PsdUridine_synth_RsuA/RluA"/>
</dbReference>
<dbReference type="EMBL" id="BAABRN010000034">
    <property type="protein sequence ID" value="GAA5502962.1"/>
    <property type="molecule type" value="Genomic_DNA"/>
</dbReference>
<dbReference type="RefSeq" id="WP_353542934.1">
    <property type="nucleotide sequence ID" value="NZ_BAABRN010000034.1"/>
</dbReference>
<name>A0ABP9VCK3_9DEIO</name>
<organism evidence="2 3">
    <name type="scientific">Deinococcus xinjiangensis</name>
    <dbReference type="NCBI Taxonomy" id="457454"/>
    <lineage>
        <taxon>Bacteria</taxon>
        <taxon>Thermotogati</taxon>
        <taxon>Deinococcota</taxon>
        <taxon>Deinococci</taxon>
        <taxon>Deinococcales</taxon>
        <taxon>Deinococcaceae</taxon>
        <taxon>Deinococcus</taxon>
    </lineage>
</organism>
<keyword evidence="3" id="KW-1185">Reference proteome</keyword>
<dbReference type="InterPro" id="IPR050188">
    <property type="entry name" value="RluA_PseudoU_synthase"/>
</dbReference>
<evidence type="ECO:0000259" key="1">
    <source>
        <dbReference type="Pfam" id="PF00849"/>
    </source>
</evidence>
<dbReference type="InterPro" id="IPR006224">
    <property type="entry name" value="PsdUridine_synth_RluA-like_CS"/>
</dbReference>
<evidence type="ECO:0000313" key="3">
    <source>
        <dbReference type="Proteomes" id="UP001458946"/>
    </source>
</evidence>
<dbReference type="SUPFAM" id="SSF55120">
    <property type="entry name" value="Pseudouridine synthase"/>
    <property type="match status" value="1"/>
</dbReference>
<dbReference type="Proteomes" id="UP001458946">
    <property type="component" value="Unassembled WGS sequence"/>
</dbReference>
<accession>A0ABP9VCK3</accession>
<feature type="domain" description="Pseudouridine synthase RsuA/RluA-like" evidence="1">
    <location>
        <begin position="91"/>
        <end position="238"/>
    </location>
</feature>
<dbReference type="PANTHER" id="PTHR21600">
    <property type="entry name" value="MITOCHONDRIAL RNA PSEUDOURIDINE SYNTHASE"/>
    <property type="match status" value="1"/>
</dbReference>
<dbReference type="PANTHER" id="PTHR21600:SF88">
    <property type="entry name" value="RNA PSEUDOURIDINE SYNTHASE 5"/>
    <property type="match status" value="1"/>
</dbReference>
<dbReference type="CDD" id="cd02869">
    <property type="entry name" value="PseudoU_synth_RluA_like"/>
    <property type="match status" value="1"/>
</dbReference>
<sequence length="319" mass="34554">MTSSTLNDGYAYRSTVQRGGQSVLDFLCAEFRHSGREVWAARLAAGEVTLDGVAVGGNELLHAGQHLVWNRPPWPEEDVPLQFEVLHQDADLLAVSKPSGLPTMPAGGFLKHTLLHLLRQKWPTAAPLHRLGRGTSGVVLCALTNEAGATLLQDWRTGQVRKTYLALAAGVAPQDFYDIQTPIGPVPHAKLGQIYAANPAGKPSRSLARVLERREASTLFEVEILTGRPHQIRIHLASVGLPLLHDPLYGAGGLTFPDALPSDLGYFLHAHTLQFRHPTTGEEMRVVAGPPEGFTSPFRRCAASSASQLCKSLSPERRG</sequence>
<evidence type="ECO:0000313" key="2">
    <source>
        <dbReference type="EMBL" id="GAA5502962.1"/>
    </source>
</evidence>
<protein>
    <submittedName>
        <fullName evidence="2">Ribosomal large subunit pseudouridine synthase C</fullName>
    </submittedName>
</protein>
<gene>
    <name evidence="2" type="primary">rluC</name>
    <name evidence="2" type="ORF">Dxin01_02709</name>
</gene>
<comment type="caution">
    <text evidence="2">The sequence shown here is derived from an EMBL/GenBank/DDBJ whole genome shotgun (WGS) entry which is preliminary data.</text>
</comment>
<dbReference type="Gene3D" id="3.30.2350.10">
    <property type="entry name" value="Pseudouridine synthase"/>
    <property type="match status" value="1"/>
</dbReference>
<dbReference type="Pfam" id="PF00849">
    <property type="entry name" value="PseudoU_synth_2"/>
    <property type="match status" value="1"/>
</dbReference>
<dbReference type="PROSITE" id="PS01129">
    <property type="entry name" value="PSI_RLU"/>
    <property type="match status" value="1"/>
</dbReference>